<keyword evidence="3" id="KW-1185">Reference proteome</keyword>
<evidence type="ECO:0000256" key="1">
    <source>
        <dbReference type="SAM" id="MobiDB-lite"/>
    </source>
</evidence>
<dbReference type="EMBL" id="MZMV01000030">
    <property type="protein sequence ID" value="OWV05252.1"/>
    <property type="molecule type" value="Genomic_DNA"/>
</dbReference>
<feature type="region of interest" description="Disordered" evidence="1">
    <location>
        <begin position="80"/>
        <end position="103"/>
    </location>
</feature>
<evidence type="ECO:0000313" key="2">
    <source>
        <dbReference type="EMBL" id="OWV05252.1"/>
    </source>
</evidence>
<proteinExistence type="predicted"/>
<comment type="caution">
    <text evidence="2">The sequence shown here is derived from an EMBL/GenBank/DDBJ whole genome shotgun (WGS) entry which is preliminary data.</text>
</comment>
<reference evidence="2 3" key="1">
    <citation type="submission" date="2017-03" db="EMBL/GenBank/DDBJ databases">
        <title>Whole genome sequence of Micromonospora wenchangensis, isolated from mangrove soil.</title>
        <authorList>
            <person name="Yang H."/>
        </authorList>
    </citation>
    <scope>NUCLEOTIDE SEQUENCE [LARGE SCALE GENOMIC DNA]</scope>
    <source>
        <strain evidence="2 3">CCTCC AA 2012002</strain>
    </source>
</reference>
<evidence type="ECO:0000313" key="3">
    <source>
        <dbReference type="Proteomes" id="UP000197174"/>
    </source>
</evidence>
<protein>
    <submittedName>
        <fullName evidence="2">Uncharacterized protein</fullName>
    </submittedName>
</protein>
<dbReference type="Proteomes" id="UP000197174">
    <property type="component" value="Unassembled WGS sequence"/>
</dbReference>
<name>A0A246RJV7_9ACTN</name>
<organism evidence="2 3">
    <name type="scientific">Micromonospora wenchangensis</name>
    <dbReference type="NCBI Taxonomy" id="1185415"/>
    <lineage>
        <taxon>Bacteria</taxon>
        <taxon>Bacillati</taxon>
        <taxon>Actinomycetota</taxon>
        <taxon>Actinomycetes</taxon>
        <taxon>Micromonosporales</taxon>
        <taxon>Micromonosporaceae</taxon>
        <taxon>Micromonospora</taxon>
    </lineage>
</organism>
<sequence length="103" mass="11741">MIRFSQDEALVLSDWLHRMMGTAAFDELVDRDRAVWSPLYRISGTLETSLAEVFRPDYPVRLQDARNRLLDALGEVGRHQPARPDARAAHAVPQPPTFRSVWG</sequence>
<dbReference type="AlphaFoldDB" id="A0A246RJV7"/>
<accession>A0A246RJV7</accession>
<gene>
    <name evidence="2" type="ORF">B5D80_18485</name>
</gene>